<feature type="domain" description="Cystatin" evidence="4">
    <location>
        <begin position="40"/>
        <end position="153"/>
    </location>
</feature>
<sequence>KCCLTGSNINRTVLRKSQQAWSWVFCFSSHQACVQLRYTFIPGAPHEISRNDSGVLKAALHGTYSFNNKTNDAFLFKPSAIEKAERQIVKGFNYIMEVDISRTVCHKNGQNNTDLARCVFQPDGLLKQTFHCHFEVWTIPWLNFMKTIDLACSPSEKNITSP</sequence>
<proteinExistence type="inferred from homology"/>
<dbReference type="GO" id="GO:0005783">
    <property type="term" value="C:endoplasmic reticulum"/>
    <property type="evidence" value="ECO:0007669"/>
    <property type="project" value="TreeGrafter"/>
</dbReference>
<evidence type="ECO:0000313" key="6">
    <source>
        <dbReference type="Proteomes" id="UP000265140"/>
    </source>
</evidence>
<dbReference type="AlphaFoldDB" id="A0AAY5KSD0"/>
<evidence type="ECO:0000256" key="1">
    <source>
        <dbReference type="ARBA" id="ARBA00009403"/>
    </source>
</evidence>
<dbReference type="Gene3D" id="3.10.450.10">
    <property type="match status" value="1"/>
</dbReference>
<dbReference type="GeneTree" id="ENSGT00940000160277"/>
<comment type="similarity">
    <text evidence="1">Belongs to the cystatin family.</text>
</comment>
<reference evidence="5 6" key="1">
    <citation type="submission" date="2020-02" db="EMBL/GenBank/DDBJ databases">
        <title>Esox lucius (northern pike) genome, fEsoLuc1, primary haplotype.</title>
        <authorList>
            <person name="Myers G."/>
            <person name="Karagic N."/>
            <person name="Meyer A."/>
            <person name="Pippel M."/>
            <person name="Reichard M."/>
            <person name="Winkler S."/>
            <person name="Tracey A."/>
            <person name="Sims Y."/>
            <person name="Howe K."/>
            <person name="Rhie A."/>
            <person name="Formenti G."/>
            <person name="Durbin R."/>
            <person name="Fedrigo O."/>
            <person name="Jarvis E.D."/>
        </authorList>
    </citation>
    <scope>NUCLEOTIDE SEQUENCE [LARGE SCALE GENOMIC DNA]</scope>
</reference>
<dbReference type="Ensembl" id="ENSELUT00000109910.1">
    <property type="protein sequence ID" value="ENSELUP00000089407.1"/>
    <property type="gene ID" value="ENSELUG00000017246.3"/>
</dbReference>
<protein>
    <submittedName>
        <fullName evidence="5">Cystatin F</fullName>
    </submittedName>
</protein>
<name>A0AAY5KSD0_ESOLU</name>
<dbReference type="PANTHER" id="PTHR47141:SF1">
    <property type="entry name" value="CYSTATIN-F"/>
    <property type="match status" value="1"/>
</dbReference>
<dbReference type="InterPro" id="IPR042886">
    <property type="entry name" value="Cystatin-F"/>
</dbReference>
<dbReference type="GO" id="GO:1903979">
    <property type="term" value="P:negative regulation of microglial cell activation"/>
    <property type="evidence" value="ECO:0007669"/>
    <property type="project" value="TreeGrafter"/>
</dbReference>
<dbReference type="SUPFAM" id="SSF54403">
    <property type="entry name" value="Cystatin/monellin"/>
    <property type="match status" value="1"/>
</dbReference>
<dbReference type="GO" id="GO:0005794">
    <property type="term" value="C:Golgi apparatus"/>
    <property type="evidence" value="ECO:0007669"/>
    <property type="project" value="TreeGrafter"/>
</dbReference>
<dbReference type="GO" id="GO:0006955">
    <property type="term" value="P:immune response"/>
    <property type="evidence" value="ECO:0007669"/>
    <property type="project" value="InterPro"/>
</dbReference>
<dbReference type="GO" id="GO:0031643">
    <property type="term" value="P:positive regulation of myelination"/>
    <property type="evidence" value="ECO:0007669"/>
    <property type="project" value="TreeGrafter"/>
</dbReference>
<reference evidence="5" key="3">
    <citation type="submission" date="2025-09" db="UniProtKB">
        <authorList>
            <consortium name="Ensembl"/>
        </authorList>
    </citation>
    <scope>IDENTIFICATION</scope>
</reference>
<dbReference type="GO" id="GO:0005770">
    <property type="term" value="C:late endosome"/>
    <property type="evidence" value="ECO:0007669"/>
    <property type="project" value="TreeGrafter"/>
</dbReference>
<evidence type="ECO:0000256" key="2">
    <source>
        <dbReference type="ARBA" id="ARBA00023157"/>
    </source>
</evidence>
<accession>A0AAY5KSD0</accession>
<evidence type="ECO:0000259" key="4">
    <source>
        <dbReference type="SMART" id="SM00043"/>
    </source>
</evidence>
<dbReference type="InterPro" id="IPR000010">
    <property type="entry name" value="Cystatin_dom"/>
</dbReference>
<reference evidence="5" key="2">
    <citation type="submission" date="2025-08" db="UniProtKB">
        <authorList>
            <consortium name="Ensembl"/>
        </authorList>
    </citation>
    <scope>IDENTIFICATION</scope>
</reference>
<dbReference type="GO" id="GO:0004869">
    <property type="term" value="F:cysteine-type endopeptidase inhibitor activity"/>
    <property type="evidence" value="ECO:0007669"/>
    <property type="project" value="InterPro"/>
</dbReference>
<dbReference type="SMART" id="SM00043">
    <property type="entry name" value="CY"/>
    <property type="match status" value="1"/>
</dbReference>
<evidence type="ECO:0000256" key="3">
    <source>
        <dbReference type="ARBA" id="ARBA00057685"/>
    </source>
</evidence>
<keyword evidence="2" id="KW-1015">Disulfide bond</keyword>
<evidence type="ECO:0000313" key="5">
    <source>
        <dbReference type="Ensembl" id="ENSELUP00000089407.1"/>
    </source>
</evidence>
<dbReference type="Proteomes" id="UP000265140">
    <property type="component" value="Chromosome 6"/>
</dbReference>
<dbReference type="CDD" id="cd00042">
    <property type="entry name" value="CY"/>
    <property type="match status" value="1"/>
</dbReference>
<keyword evidence="6" id="KW-1185">Reference proteome</keyword>
<comment type="function">
    <text evidence="3">Cysteine proteinase inhibitor.</text>
</comment>
<dbReference type="InterPro" id="IPR046350">
    <property type="entry name" value="Cystatin_sf"/>
</dbReference>
<dbReference type="Pfam" id="PF00031">
    <property type="entry name" value="Cystatin"/>
    <property type="match status" value="1"/>
</dbReference>
<dbReference type="PANTHER" id="PTHR47141">
    <property type="entry name" value="CYSTATIN-F"/>
    <property type="match status" value="1"/>
</dbReference>
<dbReference type="GO" id="GO:0005764">
    <property type="term" value="C:lysosome"/>
    <property type="evidence" value="ECO:0007669"/>
    <property type="project" value="TreeGrafter"/>
</dbReference>
<dbReference type="GO" id="GO:0005615">
    <property type="term" value="C:extracellular space"/>
    <property type="evidence" value="ECO:0007669"/>
    <property type="project" value="TreeGrafter"/>
</dbReference>
<dbReference type="FunFam" id="3.10.450.10:FF:000004">
    <property type="entry name" value="Cystatin C"/>
    <property type="match status" value="1"/>
</dbReference>
<organism evidence="5 6">
    <name type="scientific">Esox lucius</name>
    <name type="common">Northern pike</name>
    <dbReference type="NCBI Taxonomy" id="8010"/>
    <lineage>
        <taxon>Eukaryota</taxon>
        <taxon>Metazoa</taxon>
        <taxon>Chordata</taxon>
        <taxon>Craniata</taxon>
        <taxon>Vertebrata</taxon>
        <taxon>Euteleostomi</taxon>
        <taxon>Actinopterygii</taxon>
        <taxon>Neopterygii</taxon>
        <taxon>Teleostei</taxon>
        <taxon>Protacanthopterygii</taxon>
        <taxon>Esociformes</taxon>
        <taxon>Esocidae</taxon>
        <taxon>Esox</taxon>
    </lineage>
</organism>